<sequence length="349" mass="38963">MQFPRIPIFNHIILYTPSRTLFPFHLSNLLNQIPSDYVSFHLTLLDKSLDLTQPEPDVPSSGSRILTHLASSFLSRLFTVKSRLELPGPIALTNFLRVSRIFVAGFDTIHFSCPLQLTTSPRTPLSVKKKSATVLDKTPKVKHAYSHSNGEAGIFADTKLEKKGTGGFMQWLTGRATSKVNKDPTEDLRLIASGQKKAKEGEEDEDIHLSSCISIKWMRVNLTLESWIPFHIIGNFTVVMNPMTIKFDLNLLPTPSAHSWRSGSLTPFVGLKQLHITKWSGITVETAPEGSNSVWVRRLTTRVARFISFITRYGIVKQLEGKLASLISEWLAGLFTAPVFMQSSSSPSN</sequence>
<dbReference type="EMBL" id="CAAALY010006843">
    <property type="protein sequence ID" value="VEL09640.1"/>
    <property type="molecule type" value="Genomic_DNA"/>
</dbReference>
<accession>A0A448WEA0</accession>
<name>A0A448WEA0_9PLAT</name>
<protein>
    <submittedName>
        <fullName evidence="1">Uncharacterized protein</fullName>
    </submittedName>
</protein>
<gene>
    <name evidence="1" type="ORF">PXEA_LOCUS3080</name>
</gene>
<proteinExistence type="predicted"/>
<evidence type="ECO:0000313" key="1">
    <source>
        <dbReference type="EMBL" id="VEL09640.1"/>
    </source>
</evidence>
<organism evidence="1 2">
    <name type="scientific">Protopolystoma xenopodis</name>
    <dbReference type="NCBI Taxonomy" id="117903"/>
    <lineage>
        <taxon>Eukaryota</taxon>
        <taxon>Metazoa</taxon>
        <taxon>Spiralia</taxon>
        <taxon>Lophotrochozoa</taxon>
        <taxon>Platyhelminthes</taxon>
        <taxon>Monogenea</taxon>
        <taxon>Polyopisthocotylea</taxon>
        <taxon>Polystomatidea</taxon>
        <taxon>Polystomatidae</taxon>
        <taxon>Protopolystoma</taxon>
    </lineage>
</organism>
<keyword evidence="2" id="KW-1185">Reference proteome</keyword>
<dbReference type="AlphaFoldDB" id="A0A448WEA0"/>
<dbReference type="Proteomes" id="UP000784294">
    <property type="component" value="Unassembled WGS sequence"/>
</dbReference>
<reference evidence="1" key="1">
    <citation type="submission" date="2018-11" db="EMBL/GenBank/DDBJ databases">
        <authorList>
            <consortium name="Pathogen Informatics"/>
        </authorList>
    </citation>
    <scope>NUCLEOTIDE SEQUENCE</scope>
</reference>
<comment type="caution">
    <text evidence="1">The sequence shown here is derived from an EMBL/GenBank/DDBJ whole genome shotgun (WGS) entry which is preliminary data.</text>
</comment>
<evidence type="ECO:0000313" key="2">
    <source>
        <dbReference type="Proteomes" id="UP000784294"/>
    </source>
</evidence>